<dbReference type="Proteomes" id="UP000326903">
    <property type="component" value="Unassembled WGS sequence"/>
</dbReference>
<gene>
    <name evidence="1" type="ORF">FW778_20190</name>
</gene>
<dbReference type="AlphaFoldDB" id="A0A5J5ICU6"/>
<accession>A0A5J5ICU6</accession>
<reference evidence="1 2" key="1">
    <citation type="submission" date="2019-09" db="EMBL/GenBank/DDBJ databases">
        <title>Draft genome sequence of Ginsengibacter sp. BR5-29.</title>
        <authorList>
            <person name="Im W.-T."/>
        </authorList>
    </citation>
    <scope>NUCLEOTIDE SEQUENCE [LARGE SCALE GENOMIC DNA]</scope>
    <source>
        <strain evidence="1 2">BR5-29</strain>
    </source>
</reference>
<dbReference type="EMBL" id="VYQF01000010">
    <property type="protein sequence ID" value="KAA9035876.1"/>
    <property type="molecule type" value="Genomic_DNA"/>
</dbReference>
<name>A0A5J5ICU6_9BACT</name>
<proteinExistence type="predicted"/>
<evidence type="ECO:0000313" key="1">
    <source>
        <dbReference type="EMBL" id="KAA9035876.1"/>
    </source>
</evidence>
<keyword evidence="2" id="KW-1185">Reference proteome</keyword>
<dbReference type="RefSeq" id="WP_150416703.1">
    <property type="nucleotide sequence ID" value="NZ_VYQF01000010.1"/>
</dbReference>
<comment type="caution">
    <text evidence="1">The sequence shown here is derived from an EMBL/GenBank/DDBJ whole genome shotgun (WGS) entry which is preliminary data.</text>
</comment>
<organism evidence="1 2">
    <name type="scientific">Ginsengibacter hankyongi</name>
    <dbReference type="NCBI Taxonomy" id="2607284"/>
    <lineage>
        <taxon>Bacteria</taxon>
        <taxon>Pseudomonadati</taxon>
        <taxon>Bacteroidota</taxon>
        <taxon>Chitinophagia</taxon>
        <taxon>Chitinophagales</taxon>
        <taxon>Chitinophagaceae</taxon>
        <taxon>Ginsengibacter</taxon>
    </lineage>
</organism>
<evidence type="ECO:0000313" key="2">
    <source>
        <dbReference type="Proteomes" id="UP000326903"/>
    </source>
</evidence>
<sequence length="342" mass="39971">MKRILFLFLLQNLIVSKICCQAFTVKDLIELSAISDKGIDRFMIKKDFQLGYNHQEKDVLAIKYNFKTRAKKKHKDTERSVDMLLNDNLKYFTLRTSSLSEYLDGKKALIKDGFFYGFNKNLNKDSLLLFQKKNISIEARTELRDSIKEYVFKLKEKKIPDSLVYAEDLLQFDSNEFLVSFFGEKNVKRDIYYFSKKELKKCSVLFSGTQYQAVFIWGDETTLNNLSYVLITDILPTEGGRQDVYIDENNKWKFRSGLRSGMTLRDLLRLNQMDFYIYGNKSDLAFMVTPEETGKINFKKTGIMFSCSNCYDDKIFEQSEVSALDIAKANVPLRIFDIILYP</sequence>
<protein>
    <submittedName>
        <fullName evidence="1">Uncharacterized protein</fullName>
    </submittedName>
</protein>